<dbReference type="InterPro" id="IPR013783">
    <property type="entry name" value="Ig-like_fold"/>
</dbReference>
<dbReference type="EMBL" id="RYZR01000006">
    <property type="protein sequence ID" value="RUL63400.1"/>
    <property type="molecule type" value="Genomic_DNA"/>
</dbReference>
<keyword evidence="5" id="KW-1185">Reference proteome</keyword>
<dbReference type="InterPro" id="IPR036116">
    <property type="entry name" value="FN3_sf"/>
</dbReference>
<dbReference type="SUPFAM" id="SSF49265">
    <property type="entry name" value="Fibronectin type III"/>
    <property type="match status" value="5"/>
</dbReference>
<dbReference type="GO" id="GO:0016020">
    <property type="term" value="C:membrane"/>
    <property type="evidence" value="ECO:0007669"/>
    <property type="project" value="InterPro"/>
</dbReference>
<feature type="domain" description="Fibronectin type-III" evidence="2">
    <location>
        <begin position="330"/>
        <end position="419"/>
    </location>
</feature>
<feature type="domain" description="Fibronectin type-III" evidence="2">
    <location>
        <begin position="1115"/>
        <end position="1204"/>
    </location>
</feature>
<dbReference type="GO" id="GO:0005509">
    <property type="term" value="F:calcium ion binding"/>
    <property type="evidence" value="ECO:0007669"/>
    <property type="project" value="InterPro"/>
</dbReference>
<accession>A0A3S0S377</accession>
<dbReference type="SUPFAM" id="SSF103515">
    <property type="entry name" value="Autotransporter"/>
    <property type="match status" value="1"/>
</dbReference>
<feature type="compositionally biased region" description="Polar residues" evidence="1">
    <location>
        <begin position="1667"/>
        <end position="1681"/>
    </location>
</feature>
<dbReference type="Pfam" id="PF03797">
    <property type="entry name" value="Autotransporter"/>
    <property type="match status" value="1"/>
</dbReference>
<dbReference type="SMART" id="SM00060">
    <property type="entry name" value="FN3"/>
    <property type="match status" value="6"/>
</dbReference>
<feature type="region of interest" description="Disordered" evidence="1">
    <location>
        <begin position="404"/>
        <end position="429"/>
    </location>
</feature>
<dbReference type="Pfam" id="PF00041">
    <property type="entry name" value="fn3"/>
    <property type="match status" value="6"/>
</dbReference>
<name>A0A3S0S377_9GAMM</name>
<dbReference type="Pfam" id="PF05345">
    <property type="entry name" value="He_PIG"/>
    <property type="match status" value="2"/>
</dbReference>
<dbReference type="SUPFAM" id="SSF49373">
    <property type="entry name" value="Invasin/intimin cell-adhesion fragments"/>
    <property type="match status" value="2"/>
</dbReference>
<evidence type="ECO:0000259" key="2">
    <source>
        <dbReference type="PROSITE" id="PS50853"/>
    </source>
</evidence>
<dbReference type="CDD" id="cd00063">
    <property type="entry name" value="FN3"/>
    <property type="match status" value="6"/>
</dbReference>
<sequence length="1964" mass="194207">MTRRVPHRGDNMQQVFHSHGSAMARRVGRYDYWRGLLALLFIALMWPGMARAVAPLCPNFNVPDANTTPSTSPMASDTEISINASACDSAPGIVGIGNIITQPSHGSATANSVTDIVTYTNNGDGATTDSFTFADSNNTAITVTVSIAAVTSPITVTPASLPTPQVGTAFTPVTMSATGGTAPYTYTETSGSLPPGMNFSNGTFSGTPTEDGSFDVTIKISDSVGLSTTKSYALDVPAPTFTFQPLPAPAVGVPYNQTIQVSGGTLPYSNFAVSSGALPSGLTLSSSGVLSGTPSAAGAFNFTVQMADSSTPTTYFGAHNYTLTVATATVPGAPTGASATAGNAQASVAFTAPASNGGATITGYTATSSPGGLTGTCSTSPCTVIGLTNGTAYTFTVTATNSVGTGSPSAASNSVTPSSVPSAPTGVSATSTTPAQATVTFAAANNNGSAITGYTVTSSPAGGVDSNAGTTALSHVITGLTNGTAYTFTVTATNADGTGPASSASNSVTPKATQTITFANPGTQNFGTTPTLTATATSGLTVTFSSTTTAVCTITSGGLLTFITAGSCSINADQAGNGTYSAAPTVSQSFAVAPAVPGPPTIGTATAGDAQATISFAAPAFTGGASITQYTATSSPGGLTGTCANTPCTVAGLTDGTAYTFTVTATNSAGTGAPSAASNSVTPKAAQTITFANPGPQNFGTTPTLTATATSGLTVTFTSSTTAVCTITNFGTLTFLDSGSCTINANQAGNGVYATAPQVSQTFAVGTVVPGAPTIGTATAGSGQVSVSFTAPAFTGGASITQYTATSSPGGLTGTCASTPCVVTGLTNGTAYTFTVTATNSAGTGAPSAASNSATPKAAQTITFANPGAQNFGTTPTLTASATSGLTVTFTSSTTAVCTVTSGGTLTFITAGTCTINANQAGNGTYSAAPQVSQSFTVNGIVPGAPTIGTATAGDQQATVNFTAPASSGGSPISAYTATSSPGGFTGTCANSPCTVTGLTNGTAYTFTVTATNGVGTGAASAASNAITPKGNQTITFANPGTQNFGTTPTLTATATSGLPVTFSSSTTAVCTITSGGVLTTVTPGTCTINANQAGNNTYLAAPQVSQSFAIAGVAPGAPTIGTATAGSAQASVTFTPPTVTGGDAITGYTATSNPGGLTGTCAASPCTVTGLTNGTAYTLTVTATNAAGTSVASAASNSVTPKATGAITNFVANPAAPVFKPSGTFTVSATGTGSSSPLVFAIASSSNAVCTIQGSTVTTLSAGTCTVTANQAGDGSHTAAAQVNLAVTISNPPPPTASNVSANTNYNTVATINLSSAIAGIDVTSVAIAKTPQHGTTTVSGESVTYTPSPTFYGGTDSFTYTATNPGGTSSPAAVTITVVPSAVPVAAADTVATTAGTPVSIEAESGATGPQPFVGVGVATQPSHGSATANGEQITYTPAAGFVGTDTFTYFVSNHFGESQPATITVTVTAAGSAAGHTKTVITSPGTPVSVNLGSIVPGSYTGSTLLGQSPGGAGSVSLNQPTALTFTPTSNFTGLVQITAVLASTNGSPVTVDVLVLVTRQPDPSKNPDVLGLINAQTTEAEMFAQSQLDNIRGRLENLHDGGGSLFSNSLSVSLDGKPLGGGGANALPGQPQTNGAPGNASWPQASGFMRQGIGTADAPDGTLLSSDTQSSQPTAASNLKGPQGLGVWIGGTANFGSFDAYRQAAGFDSDNIAVTAGVDQRIGTQGVIGLSLGYDHDNSDISNDGTHSIAQGYSAAVYGSFAPSEKTYIDAVLGGGGLSFDSQRHDADNGDYLQGHRNGDQWFASLTGGYEYKWNNWLLSPYGSLQWSLSRLNSFSETGDAVDALTYGSEQVRTSQAILGIRASAEYKESWGVLIPHFRLELGHDFQGTTDTTLSYAFIPSAGSWNVLTNPYSANGNSAQLGFGSDLRLWGDWLITTEYDYLMQPHAHDQMIRFGLKKHW</sequence>
<dbReference type="SMART" id="SM00869">
    <property type="entry name" value="Autotransporter"/>
    <property type="match status" value="1"/>
</dbReference>
<evidence type="ECO:0000313" key="5">
    <source>
        <dbReference type="Proteomes" id="UP000267077"/>
    </source>
</evidence>
<dbReference type="InterPro" id="IPR008964">
    <property type="entry name" value="Invasin/intimin_cell_adhesion"/>
</dbReference>
<dbReference type="Gene3D" id="2.40.128.130">
    <property type="entry name" value="Autotransporter beta-domain"/>
    <property type="match status" value="1"/>
</dbReference>
<evidence type="ECO:0000256" key="1">
    <source>
        <dbReference type="SAM" id="MobiDB-lite"/>
    </source>
</evidence>
<dbReference type="InterPro" id="IPR005546">
    <property type="entry name" value="Autotransporte_beta"/>
</dbReference>
<dbReference type="Proteomes" id="UP000267077">
    <property type="component" value="Unassembled WGS sequence"/>
</dbReference>
<dbReference type="PROSITE" id="PS51208">
    <property type="entry name" value="AUTOTRANSPORTER"/>
    <property type="match status" value="1"/>
</dbReference>
<dbReference type="InterPro" id="IPR015919">
    <property type="entry name" value="Cadherin-like_sf"/>
</dbReference>
<feature type="domain" description="Fibronectin type-III" evidence="2">
    <location>
        <begin position="769"/>
        <end position="858"/>
    </location>
</feature>
<feature type="domain" description="Fibronectin type-III" evidence="2">
    <location>
        <begin position="942"/>
        <end position="1031"/>
    </location>
</feature>
<dbReference type="PROSITE" id="PS50853">
    <property type="entry name" value="FN3"/>
    <property type="match status" value="6"/>
</dbReference>
<protein>
    <submittedName>
        <fullName evidence="4">Autotransporter domain-containing protein</fullName>
    </submittedName>
</protein>
<organism evidence="4 5">
    <name type="scientific">Dyella dinghuensis</name>
    <dbReference type="NCBI Taxonomy" id="1920169"/>
    <lineage>
        <taxon>Bacteria</taxon>
        <taxon>Pseudomonadati</taxon>
        <taxon>Pseudomonadota</taxon>
        <taxon>Gammaproteobacteria</taxon>
        <taxon>Lysobacterales</taxon>
        <taxon>Rhodanobacteraceae</taxon>
        <taxon>Dyella</taxon>
    </lineage>
</organism>
<comment type="caution">
    <text evidence="4">The sequence shown here is derived from an EMBL/GenBank/DDBJ whole genome shotgun (WGS) entry which is preliminary data.</text>
</comment>
<feature type="domain" description="Fibronectin type-III" evidence="2">
    <location>
        <begin position="596"/>
        <end position="685"/>
    </location>
</feature>
<proteinExistence type="predicted"/>
<feature type="domain" description="Fibronectin type-III" evidence="2">
    <location>
        <begin position="423"/>
        <end position="512"/>
    </location>
</feature>
<feature type="region of interest" description="Disordered" evidence="1">
    <location>
        <begin position="1654"/>
        <end position="1684"/>
    </location>
</feature>
<dbReference type="PANTHER" id="PTHR34720">
    <property type="entry name" value="MICROCYSTIN DEPENDENT PROTEIN"/>
    <property type="match status" value="1"/>
</dbReference>
<dbReference type="PANTHER" id="PTHR34720:SF9">
    <property type="entry name" value="BLR4714 PROTEIN"/>
    <property type="match status" value="1"/>
</dbReference>
<evidence type="ECO:0000259" key="3">
    <source>
        <dbReference type="PROSITE" id="PS51208"/>
    </source>
</evidence>
<dbReference type="InterPro" id="IPR003961">
    <property type="entry name" value="FN3_dom"/>
</dbReference>
<reference evidence="4 5" key="1">
    <citation type="submission" date="2018-12" db="EMBL/GenBank/DDBJ databases">
        <title>Dyella dinghuensis sp. nov. DHOA06 and Dyella choica sp. nov. 4M-K27, isolated from forest soil.</title>
        <authorList>
            <person name="Qiu L.-H."/>
            <person name="Gao Z.-H."/>
        </authorList>
    </citation>
    <scope>NUCLEOTIDE SEQUENCE [LARGE SCALE GENOMIC DNA]</scope>
    <source>
        <strain evidence="4 5">DHOA06</strain>
    </source>
</reference>
<dbReference type="SUPFAM" id="SSF49313">
    <property type="entry name" value="Cadherin-like"/>
    <property type="match status" value="2"/>
</dbReference>
<feature type="compositionally biased region" description="Polar residues" evidence="1">
    <location>
        <begin position="1634"/>
        <end position="1644"/>
    </location>
</feature>
<feature type="domain" description="Autotransporter" evidence="3">
    <location>
        <begin position="1684"/>
        <end position="1964"/>
    </location>
</feature>
<dbReference type="Pfam" id="PF17963">
    <property type="entry name" value="Big_9"/>
    <property type="match status" value="2"/>
</dbReference>
<dbReference type="Gene3D" id="2.60.40.1080">
    <property type="match status" value="3"/>
</dbReference>
<feature type="region of interest" description="Disordered" evidence="1">
    <location>
        <begin position="1625"/>
        <end position="1644"/>
    </location>
</feature>
<feature type="compositionally biased region" description="Low complexity" evidence="1">
    <location>
        <begin position="407"/>
        <end position="429"/>
    </location>
</feature>
<gene>
    <name evidence="4" type="ORF">EKH79_13495</name>
</gene>
<evidence type="ECO:0000313" key="4">
    <source>
        <dbReference type="EMBL" id="RUL63400.1"/>
    </source>
</evidence>
<dbReference type="InterPro" id="IPR036709">
    <property type="entry name" value="Autotransporte_beta_dom_sf"/>
</dbReference>
<dbReference type="Gene3D" id="2.60.40.3440">
    <property type="match status" value="2"/>
</dbReference>
<dbReference type="Gene3D" id="2.60.40.10">
    <property type="entry name" value="Immunoglobulins"/>
    <property type="match status" value="8"/>
</dbReference>